<gene>
    <name evidence="3" type="ORF">FKY71_00090</name>
</gene>
<evidence type="ECO:0000259" key="2">
    <source>
        <dbReference type="Pfam" id="PF01551"/>
    </source>
</evidence>
<dbReference type="InterPro" id="IPR016047">
    <property type="entry name" value="M23ase_b-sheet_dom"/>
</dbReference>
<evidence type="ECO:0000256" key="1">
    <source>
        <dbReference type="SAM" id="SignalP"/>
    </source>
</evidence>
<keyword evidence="1" id="KW-0732">Signal</keyword>
<dbReference type="PANTHER" id="PTHR21666:SF285">
    <property type="entry name" value="M23 FAMILY METALLOPEPTIDASE"/>
    <property type="match status" value="1"/>
</dbReference>
<comment type="caution">
    <text evidence="3">The sequence shown here is derived from an EMBL/GenBank/DDBJ whole genome shotgun (WGS) entry which is preliminary data.</text>
</comment>
<proteinExistence type="predicted"/>
<dbReference type="AlphaFoldDB" id="A0A540VWE8"/>
<dbReference type="CDD" id="cd12797">
    <property type="entry name" value="M23_peptidase"/>
    <property type="match status" value="1"/>
</dbReference>
<dbReference type="STRING" id="1260251.SPISAL_06115"/>
<feature type="domain" description="M23ase beta-sheet core" evidence="2">
    <location>
        <begin position="167"/>
        <end position="262"/>
    </location>
</feature>
<organism evidence="3 4">
    <name type="scientific">Spiribacter salinus</name>
    <dbReference type="NCBI Taxonomy" id="1335746"/>
    <lineage>
        <taxon>Bacteria</taxon>
        <taxon>Pseudomonadati</taxon>
        <taxon>Pseudomonadota</taxon>
        <taxon>Gammaproteobacteria</taxon>
        <taxon>Chromatiales</taxon>
        <taxon>Ectothiorhodospiraceae</taxon>
        <taxon>Spiribacter</taxon>
    </lineage>
</organism>
<dbReference type="Proteomes" id="UP000315400">
    <property type="component" value="Unassembled WGS sequence"/>
</dbReference>
<evidence type="ECO:0000313" key="4">
    <source>
        <dbReference type="Proteomes" id="UP000315400"/>
    </source>
</evidence>
<name>A0A540VWE8_9GAMM</name>
<dbReference type="FunFam" id="2.70.70.10:FF:000019">
    <property type="entry name" value="M23 family peptidase"/>
    <property type="match status" value="1"/>
</dbReference>
<dbReference type="InterPro" id="IPR011055">
    <property type="entry name" value="Dup_hybrid_motif"/>
</dbReference>
<dbReference type="PANTHER" id="PTHR21666">
    <property type="entry name" value="PEPTIDASE-RELATED"/>
    <property type="match status" value="1"/>
</dbReference>
<protein>
    <submittedName>
        <fullName evidence="3">Peptidoglycan DD-metalloendopeptidase family protein</fullName>
    </submittedName>
</protein>
<dbReference type="Pfam" id="PF01551">
    <property type="entry name" value="Peptidase_M23"/>
    <property type="match status" value="1"/>
</dbReference>
<feature type="chain" id="PRO_5022130173" evidence="1">
    <location>
        <begin position="21"/>
        <end position="274"/>
    </location>
</feature>
<sequence>MTRGLSSVLLLVGWLCTAGAAALEISGPRQQGGLLEGRVAPGTRIEALGQPVPVDNQGRFLLGLDRDAPADVVLTVTSPEGERERHRLDIAQRDYDIQRIDGLPNEQVNPDTETLARIRREAALVREARARQRPERLMEGTWRWPVTGPISGIYGSQRILNGEPRQPHYGIDIARATGTPVRAPASGIVTLAEPDLFFSGGTLIVDHGQGLSSTFLHLAEMAVAPGDVVRQGEVIAEVGATGRVTGAHLDWRMNWLDQRIDPSLLVPPMPEATP</sequence>
<reference evidence="3 4" key="1">
    <citation type="submission" date="2019-06" db="EMBL/GenBank/DDBJ databases">
        <title>Metagenome assembled Genome of Spiribacter salinus SL48-SHIP from the microbial mat of Salt Lake 48 (Novosibirsk region, Russia).</title>
        <authorList>
            <person name="Shipova A."/>
            <person name="Rozanov A.S."/>
            <person name="Bryanskaya A.V."/>
            <person name="Peltek S.E."/>
        </authorList>
    </citation>
    <scope>NUCLEOTIDE SEQUENCE [LARGE SCALE GENOMIC DNA]</scope>
    <source>
        <strain evidence="3">SL48-SHIP-2</strain>
    </source>
</reference>
<feature type="signal peptide" evidence="1">
    <location>
        <begin position="1"/>
        <end position="20"/>
    </location>
</feature>
<dbReference type="Gene3D" id="2.70.70.10">
    <property type="entry name" value="Glucose Permease (Domain IIA)"/>
    <property type="match status" value="1"/>
</dbReference>
<evidence type="ECO:0000313" key="3">
    <source>
        <dbReference type="EMBL" id="TQF01017.1"/>
    </source>
</evidence>
<accession>A0A540VWE8</accession>
<dbReference type="EMBL" id="VIFK01000001">
    <property type="protein sequence ID" value="TQF01017.1"/>
    <property type="molecule type" value="Genomic_DNA"/>
</dbReference>
<dbReference type="SUPFAM" id="SSF51261">
    <property type="entry name" value="Duplicated hybrid motif"/>
    <property type="match status" value="1"/>
</dbReference>
<dbReference type="InterPro" id="IPR050570">
    <property type="entry name" value="Cell_wall_metabolism_enzyme"/>
</dbReference>
<dbReference type="GO" id="GO:0004222">
    <property type="term" value="F:metalloendopeptidase activity"/>
    <property type="evidence" value="ECO:0007669"/>
    <property type="project" value="TreeGrafter"/>
</dbReference>